<evidence type="ECO:0000313" key="3">
    <source>
        <dbReference type="Proteomes" id="UP001377337"/>
    </source>
</evidence>
<proteinExistence type="predicted"/>
<accession>A0ABZ2NK95</accession>
<keyword evidence="1" id="KW-0812">Transmembrane</keyword>
<reference evidence="2 3" key="1">
    <citation type="submission" date="2024-02" db="EMBL/GenBank/DDBJ databases">
        <title>Seven novel Bacillus-like species.</title>
        <authorList>
            <person name="Liu G."/>
        </authorList>
    </citation>
    <scope>NUCLEOTIDE SEQUENCE [LARGE SCALE GENOMIC DNA]</scope>
    <source>
        <strain evidence="2 3">FJAT-52054</strain>
    </source>
</reference>
<name>A0ABZ2NK95_9BACI</name>
<feature type="transmembrane region" description="Helical" evidence="1">
    <location>
        <begin position="64"/>
        <end position="83"/>
    </location>
</feature>
<evidence type="ECO:0000256" key="1">
    <source>
        <dbReference type="SAM" id="Phobius"/>
    </source>
</evidence>
<sequence>MNFTINFPQLNFPSAAAALLAWGVLIFFAYRIYKKQRVKPKVWKIAAVLLIGFSALSFDGQIFGTPFKLAVLPLGVGILFLVLNKDKEKWQKYRAFAWLGFLANFIFLLFALLAVPVHHVLYPVNEPSTYLANVEDASIIAIHPTAEESNLHIESLKKQLALLKQRPIHSDVWYYEMVKDKEAKERDERFPYLLGGTSPKWGSGMNPLIFIEADGKGILLSTKKEQVYFRSEESLLEGAVK</sequence>
<protein>
    <submittedName>
        <fullName evidence="2">Uncharacterized protein</fullName>
    </submittedName>
</protein>
<feature type="transmembrane region" description="Helical" evidence="1">
    <location>
        <begin position="95"/>
        <end position="115"/>
    </location>
</feature>
<dbReference type="RefSeq" id="WP_338780175.1">
    <property type="nucleotide sequence ID" value="NZ_CP147407.1"/>
</dbReference>
<evidence type="ECO:0000313" key="2">
    <source>
        <dbReference type="EMBL" id="WXB97620.1"/>
    </source>
</evidence>
<keyword evidence="1" id="KW-1133">Transmembrane helix</keyword>
<gene>
    <name evidence="2" type="ORF">WCV65_03705</name>
</gene>
<feature type="transmembrane region" description="Helical" evidence="1">
    <location>
        <begin position="12"/>
        <end position="30"/>
    </location>
</feature>
<dbReference type="EMBL" id="CP147407">
    <property type="protein sequence ID" value="WXB97620.1"/>
    <property type="molecule type" value="Genomic_DNA"/>
</dbReference>
<organism evidence="2 3">
    <name type="scientific">Metabacillus sediminis</name>
    <dbReference type="NCBI Taxonomy" id="3117746"/>
    <lineage>
        <taxon>Bacteria</taxon>
        <taxon>Bacillati</taxon>
        <taxon>Bacillota</taxon>
        <taxon>Bacilli</taxon>
        <taxon>Bacillales</taxon>
        <taxon>Bacillaceae</taxon>
        <taxon>Metabacillus</taxon>
    </lineage>
</organism>
<feature type="transmembrane region" description="Helical" evidence="1">
    <location>
        <begin position="42"/>
        <end position="58"/>
    </location>
</feature>
<keyword evidence="1" id="KW-0472">Membrane</keyword>
<keyword evidence="3" id="KW-1185">Reference proteome</keyword>
<dbReference type="Proteomes" id="UP001377337">
    <property type="component" value="Chromosome"/>
</dbReference>